<reference evidence="2 3" key="1">
    <citation type="submission" date="2019-03" db="EMBL/GenBank/DDBJ databases">
        <title>Genome sequence of Sphingomonas sp. 17J27-24.</title>
        <authorList>
            <person name="Kim M."/>
            <person name="Maeng S."/>
            <person name="Sathiyaraj S."/>
        </authorList>
    </citation>
    <scope>NUCLEOTIDE SEQUENCE [LARGE SCALE GENOMIC DNA]</scope>
    <source>
        <strain evidence="2 3">17J27-24</strain>
    </source>
</reference>
<dbReference type="InterPro" id="IPR007484">
    <property type="entry name" value="Peptidase_M28"/>
</dbReference>
<evidence type="ECO:0000259" key="1">
    <source>
        <dbReference type="Pfam" id="PF04389"/>
    </source>
</evidence>
<protein>
    <submittedName>
        <fullName evidence="2">M28 family peptidase</fullName>
    </submittedName>
</protein>
<dbReference type="InterPro" id="IPR045175">
    <property type="entry name" value="M28_fam"/>
</dbReference>
<dbReference type="Proteomes" id="UP000298213">
    <property type="component" value="Unassembled WGS sequence"/>
</dbReference>
<dbReference type="Gene3D" id="3.50.30.30">
    <property type="match status" value="1"/>
</dbReference>
<proteinExistence type="predicted"/>
<dbReference type="SUPFAM" id="SSF52025">
    <property type="entry name" value="PA domain"/>
    <property type="match status" value="1"/>
</dbReference>
<evidence type="ECO:0000313" key="3">
    <source>
        <dbReference type="Proteomes" id="UP000298213"/>
    </source>
</evidence>
<dbReference type="PANTHER" id="PTHR12147">
    <property type="entry name" value="METALLOPEPTIDASE M28 FAMILY MEMBER"/>
    <property type="match status" value="1"/>
</dbReference>
<dbReference type="Gene3D" id="3.40.630.10">
    <property type="entry name" value="Zn peptidases"/>
    <property type="match status" value="2"/>
</dbReference>
<dbReference type="Pfam" id="PF04389">
    <property type="entry name" value="Peptidase_M28"/>
    <property type="match status" value="1"/>
</dbReference>
<evidence type="ECO:0000313" key="2">
    <source>
        <dbReference type="EMBL" id="TFI56918.1"/>
    </source>
</evidence>
<dbReference type="InterPro" id="IPR046450">
    <property type="entry name" value="PA_dom_sf"/>
</dbReference>
<accession>A0A4Y8ZLN2</accession>
<dbReference type="AlphaFoldDB" id="A0A4Y8ZLN2"/>
<name>A0A4Y8ZLN2_9SPHN</name>
<dbReference type="RefSeq" id="WP_135089615.1">
    <property type="nucleotide sequence ID" value="NZ_SPDV01000046.1"/>
</dbReference>
<organism evidence="2 3">
    <name type="scientific">Sphingomonas parva</name>
    <dbReference type="NCBI Taxonomy" id="2555898"/>
    <lineage>
        <taxon>Bacteria</taxon>
        <taxon>Pseudomonadati</taxon>
        <taxon>Pseudomonadota</taxon>
        <taxon>Alphaproteobacteria</taxon>
        <taxon>Sphingomonadales</taxon>
        <taxon>Sphingomonadaceae</taxon>
        <taxon>Sphingomonas</taxon>
    </lineage>
</organism>
<dbReference type="CDD" id="cd04820">
    <property type="entry name" value="PA_M28_1_1"/>
    <property type="match status" value="1"/>
</dbReference>
<keyword evidence="3" id="KW-1185">Reference proteome</keyword>
<dbReference type="SUPFAM" id="SSF53187">
    <property type="entry name" value="Zn-dependent exopeptidases"/>
    <property type="match status" value="1"/>
</dbReference>
<gene>
    <name evidence="2" type="ORF">E2493_17790</name>
</gene>
<dbReference type="GO" id="GO:0006508">
    <property type="term" value="P:proteolysis"/>
    <property type="evidence" value="ECO:0007669"/>
    <property type="project" value="InterPro"/>
</dbReference>
<comment type="caution">
    <text evidence="2">The sequence shown here is derived from an EMBL/GenBank/DDBJ whole genome shotgun (WGS) entry which is preliminary data.</text>
</comment>
<feature type="domain" description="Peptidase M28" evidence="1">
    <location>
        <begin position="286"/>
        <end position="490"/>
    </location>
</feature>
<dbReference type="PANTHER" id="PTHR12147:SF26">
    <property type="entry name" value="PEPTIDASE M28 DOMAIN-CONTAINING PROTEIN"/>
    <property type="match status" value="1"/>
</dbReference>
<sequence>MRLFLAVPFLLAGCATVPRAPSPEERAQRWWGDVSALADDGMEGRLTGTPGYQRAADYVVSRLQAMGLEPAGTDGFFQPIAFEEQVVDHAASRAALIGPGGTTVLSLPQDMIVGRGDGRRPARIEAPLVFVGYGLHIPEAGHDDFAGLDLAGRIAVVISGGPAHISAALKAHARRDRARLLAERGALGMITLTAPKAVETPWSRSVAQAGQSGMYFADPALRDVKSEFFNASVATEASETLFAGSGHSFAEVAALADASGPLPRVALARTLRAQVVTRHKAVRASNVVARLPGSDPALRDEHVVFSGHLDHLGVGAPINGDGLYNGAMDNGAGIASLLDIAQSIVERRARPKRSLLFVFVTAEEKGLLGSRYFSLRPSVPRRSIVADLNFDMALPIFPLRSVIALGAEESSLGTVAAEVGAGMGLPLVPDPWPDRNSFVRSDQYSFIREGIPALAFKFGFARGTPEAEIERVWRSTRYHAPSDDLSQPVEKIDAVRLNDFVAAIGLKVANASERPRWNDQSFFRRFAKD</sequence>
<dbReference type="EMBL" id="SPDV01000046">
    <property type="protein sequence ID" value="TFI56918.1"/>
    <property type="molecule type" value="Genomic_DNA"/>
</dbReference>
<dbReference type="GO" id="GO:0008235">
    <property type="term" value="F:metalloexopeptidase activity"/>
    <property type="evidence" value="ECO:0007669"/>
    <property type="project" value="InterPro"/>
</dbReference>
<dbReference type="OrthoDB" id="9778250at2"/>